<gene>
    <name evidence="8" type="ORF">K1J60_26405</name>
</gene>
<dbReference type="PANTHER" id="PTHR42770">
    <property type="entry name" value="AMINO ACID TRANSPORTER-RELATED"/>
    <property type="match status" value="1"/>
</dbReference>
<sequence length="453" mass="44868">MHGGRLGLGQGTALYVGAVLGPGVLALPALAAAAAGPASMVSWAVLLLLSIPVAVTFAALGARYPDGGGVAGFVARAFGPRTAACVGWLFYAAVPAGVLAGAMAGGNYVAEVLGLSQSAGYGAAAAILMVAVAANYAGLQVSGRMQLVLVGLLVLLLVCATVLAAPHVTADHFTPFAPEGWMSIGSAALVLFYAFSGWEAASHLSAEFADPRRHLPRATAITLTTVGVLYLGLSVVTIGVLGAQAGSSDVPLMLLLERGVGSGARGLAAAAAVCLSLGAVNTFIAGAARLGAALGRDGALPGWLAKGGGAGQVPRRSLTVQAVLTGVLTLVAALLTVPLDPLMRVTSAFLAAVTVAGMAASLRLLPRRTPLWYAAAASGVFTLVVMAFSGWLLVLPLVVAGCAVLYRRRHGPVTASGPGVAAPAAQAEEPAAAATVPATSSASAAPASGRSYR</sequence>
<feature type="transmembrane region" description="Helical" evidence="7">
    <location>
        <begin position="180"/>
        <end position="198"/>
    </location>
</feature>
<keyword evidence="5 7" id="KW-0472">Membrane</keyword>
<evidence type="ECO:0000256" key="7">
    <source>
        <dbReference type="SAM" id="Phobius"/>
    </source>
</evidence>
<feature type="transmembrane region" description="Helical" evidence="7">
    <location>
        <begin position="318"/>
        <end position="339"/>
    </location>
</feature>
<keyword evidence="3 7" id="KW-0812">Transmembrane</keyword>
<evidence type="ECO:0000256" key="2">
    <source>
        <dbReference type="ARBA" id="ARBA00022475"/>
    </source>
</evidence>
<dbReference type="Pfam" id="PF13520">
    <property type="entry name" value="AA_permease_2"/>
    <property type="match status" value="1"/>
</dbReference>
<accession>A0ABX8XVL3</accession>
<comment type="subcellular location">
    <subcellularLocation>
        <location evidence="1">Cell membrane</location>
        <topology evidence="1">Multi-pass membrane protein</topology>
    </subcellularLocation>
</comment>
<dbReference type="Proteomes" id="UP000827138">
    <property type="component" value="Chromosome"/>
</dbReference>
<dbReference type="EMBL" id="CP080647">
    <property type="protein sequence ID" value="QYX79579.1"/>
    <property type="molecule type" value="Genomic_DNA"/>
</dbReference>
<feature type="transmembrane region" description="Helical" evidence="7">
    <location>
        <begin position="41"/>
        <end position="62"/>
    </location>
</feature>
<evidence type="ECO:0000313" key="8">
    <source>
        <dbReference type="EMBL" id="QYX79579.1"/>
    </source>
</evidence>
<feature type="transmembrane region" description="Helical" evidence="7">
    <location>
        <begin position="266"/>
        <end position="288"/>
    </location>
</feature>
<reference evidence="8 9" key="1">
    <citation type="submission" date="2021-08" db="EMBL/GenBank/DDBJ databases">
        <authorList>
            <person name="Ping M."/>
        </authorList>
    </citation>
    <scope>NUCLEOTIDE SEQUENCE [LARGE SCALE GENOMIC DNA]</scope>
    <source>
        <strain evidence="8 9">MG28</strain>
    </source>
</reference>
<keyword evidence="9" id="KW-1185">Reference proteome</keyword>
<feature type="transmembrane region" description="Helical" evidence="7">
    <location>
        <begin position="83"/>
        <end position="106"/>
    </location>
</feature>
<dbReference type="PANTHER" id="PTHR42770:SF13">
    <property type="entry name" value="L-METHIONINE_BRANCHED-CHAIN AMINO ACID EXPORTER YJEH"/>
    <property type="match status" value="1"/>
</dbReference>
<dbReference type="InterPro" id="IPR002293">
    <property type="entry name" value="AA/rel_permease1"/>
</dbReference>
<feature type="region of interest" description="Disordered" evidence="6">
    <location>
        <begin position="431"/>
        <end position="453"/>
    </location>
</feature>
<feature type="transmembrane region" description="Helical" evidence="7">
    <location>
        <begin position="147"/>
        <end position="168"/>
    </location>
</feature>
<keyword evidence="2" id="KW-1003">Cell membrane</keyword>
<evidence type="ECO:0000256" key="4">
    <source>
        <dbReference type="ARBA" id="ARBA00022989"/>
    </source>
</evidence>
<evidence type="ECO:0000256" key="6">
    <source>
        <dbReference type="SAM" id="MobiDB-lite"/>
    </source>
</evidence>
<dbReference type="PIRSF" id="PIRSF006060">
    <property type="entry name" value="AA_transporter"/>
    <property type="match status" value="1"/>
</dbReference>
<name>A0ABX8XVL3_9ACTN</name>
<evidence type="ECO:0000313" key="9">
    <source>
        <dbReference type="Proteomes" id="UP000827138"/>
    </source>
</evidence>
<feature type="transmembrane region" description="Helical" evidence="7">
    <location>
        <begin position="219"/>
        <end position="246"/>
    </location>
</feature>
<evidence type="ECO:0000256" key="1">
    <source>
        <dbReference type="ARBA" id="ARBA00004651"/>
    </source>
</evidence>
<dbReference type="InterPro" id="IPR050367">
    <property type="entry name" value="APC_superfamily"/>
</dbReference>
<proteinExistence type="predicted"/>
<dbReference type="RefSeq" id="WP_220648363.1">
    <property type="nucleotide sequence ID" value="NZ_CP080647.1"/>
</dbReference>
<feature type="transmembrane region" description="Helical" evidence="7">
    <location>
        <begin position="118"/>
        <end position="138"/>
    </location>
</feature>
<feature type="transmembrane region" description="Helical" evidence="7">
    <location>
        <begin position="12"/>
        <end position="35"/>
    </location>
</feature>
<keyword evidence="4 7" id="KW-1133">Transmembrane helix</keyword>
<evidence type="ECO:0000256" key="5">
    <source>
        <dbReference type="ARBA" id="ARBA00023136"/>
    </source>
</evidence>
<feature type="transmembrane region" description="Helical" evidence="7">
    <location>
        <begin position="372"/>
        <end position="399"/>
    </location>
</feature>
<protein>
    <submittedName>
        <fullName evidence="8">Amino acid permease</fullName>
    </submittedName>
</protein>
<feature type="transmembrane region" description="Helical" evidence="7">
    <location>
        <begin position="345"/>
        <end position="365"/>
    </location>
</feature>
<dbReference type="Gene3D" id="1.20.1740.10">
    <property type="entry name" value="Amino acid/polyamine transporter I"/>
    <property type="match status" value="1"/>
</dbReference>
<evidence type="ECO:0000256" key="3">
    <source>
        <dbReference type="ARBA" id="ARBA00022692"/>
    </source>
</evidence>
<organism evidence="8 9">
    <name type="scientific">Streptomyces akebiae</name>
    <dbReference type="NCBI Taxonomy" id="2865673"/>
    <lineage>
        <taxon>Bacteria</taxon>
        <taxon>Bacillati</taxon>
        <taxon>Actinomycetota</taxon>
        <taxon>Actinomycetes</taxon>
        <taxon>Kitasatosporales</taxon>
        <taxon>Streptomycetaceae</taxon>
        <taxon>Streptomyces</taxon>
    </lineage>
</organism>